<evidence type="ECO:0000313" key="2">
    <source>
        <dbReference type="Proteomes" id="UP000053989"/>
    </source>
</evidence>
<organism evidence="1 2">
    <name type="scientific">Scleroderma citrinum Foug A</name>
    <dbReference type="NCBI Taxonomy" id="1036808"/>
    <lineage>
        <taxon>Eukaryota</taxon>
        <taxon>Fungi</taxon>
        <taxon>Dikarya</taxon>
        <taxon>Basidiomycota</taxon>
        <taxon>Agaricomycotina</taxon>
        <taxon>Agaricomycetes</taxon>
        <taxon>Agaricomycetidae</taxon>
        <taxon>Boletales</taxon>
        <taxon>Sclerodermatineae</taxon>
        <taxon>Sclerodermataceae</taxon>
        <taxon>Scleroderma</taxon>
    </lineage>
</organism>
<accession>A0A0C3CZ55</accession>
<protein>
    <submittedName>
        <fullName evidence="1">Uncharacterized protein</fullName>
    </submittedName>
</protein>
<dbReference type="HOGENOM" id="CLU_2211500_0_0_1"/>
<dbReference type="InParanoid" id="A0A0C3CZ55"/>
<sequence>MEESHLSDGSGLTSGATDDVSWVAHAWRVSDKMKSGCQVAACTDRSTDHLFKSVNTWLQPFRASRCVKRSTVNVAGLPCALRPAFSYSDNTCFTFPGRQAKKARLRN</sequence>
<dbReference type="AlphaFoldDB" id="A0A0C3CZ55"/>
<reference evidence="1 2" key="1">
    <citation type="submission" date="2014-04" db="EMBL/GenBank/DDBJ databases">
        <authorList>
            <consortium name="DOE Joint Genome Institute"/>
            <person name="Kuo A."/>
            <person name="Kohler A."/>
            <person name="Nagy L.G."/>
            <person name="Floudas D."/>
            <person name="Copeland A."/>
            <person name="Barry K.W."/>
            <person name="Cichocki N."/>
            <person name="Veneault-Fourrey C."/>
            <person name="LaButti K."/>
            <person name="Lindquist E.A."/>
            <person name="Lipzen A."/>
            <person name="Lundell T."/>
            <person name="Morin E."/>
            <person name="Murat C."/>
            <person name="Sun H."/>
            <person name="Tunlid A."/>
            <person name="Henrissat B."/>
            <person name="Grigoriev I.V."/>
            <person name="Hibbett D.S."/>
            <person name="Martin F."/>
            <person name="Nordberg H.P."/>
            <person name="Cantor M.N."/>
            <person name="Hua S.X."/>
        </authorList>
    </citation>
    <scope>NUCLEOTIDE SEQUENCE [LARGE SCALE GENOMIC DNA]</scope>
    <source>
        <strain evidence="1 2">Foug A</strain>
    </source>
</reference>
<dbReference type="EMBL" id="KN822169">
    <property type="protein sequence ID" value="KIM53845.1"/>
    <property type="molecule type" value="Genomic_DNA"/>
</dbReference>
<evidence type="ECO:0000313" key="1">
    <source>
        <dbReference type="EMBL" id="KIM53845.1"/>
    </source>
</evidence>
<gene>
    <name evidence="1" type="ORF">SCLCIDRAFT_1222479</name>
</gene>
<reference evidence="2" key="2">
    <citation type="submission" date="2015-01" db="EMBL/GenBank/DDBJ databases">
        <title>Evolutionary Origins and Diversification of the Mycorrhizal Mutualists.</title>
        <authorList>
            <consortium name="DOE Joint Genome Institute"/>
            <consortium name="Mycorrhizal Genomics Consortium"/>
            <person name="Kohler A."/>
            <person name="Kuo A."/>
            <person name="Nagy L.G."/>
            <person name="Floudas D."/>
            <person name="Copeland A."/>
            <person name="Barry K.W."/>
            <person name="Cichocki N."/>
            <person name="Veneault-Fourrey C."/>
            <person name="LaButti K."/>
            <person name="Lindquist E.A."/>
            <person name="Lipzen A."/>
            <person name="Lundell T."/>
            <person name="Morin E."/>
            <person name="Murat C."/>
            <person name="Riley R."/>
            <person name="Ohm R."/>
            <person name="Sun H."/>
            <person name="Tunlid A."/>
            <person name="Henrissat B."/>
            <person name="Grigoriev I.V."/>
            <person name="Hibbett D.S."/>
            <person name="Martin F."/>
        </authorList>
    </citation>
    <scope>NUCLEOTIDE SEQUENCE [LARGE SCALE GENOMIC DNA]</scope>
    <source>
        <strain evidence="2">Foug A</strain>
    </source>
</reference>
<name>A0A0C3CZ55_9AGAM</name>
<dbReference type="Proteomes" id="UP000053989">
    <property type="component" value="Unassembled WGS sequence"/>
</dbReference>
<proteinExistence type="predicted"/>
<keyword evidence="2" id="KW-1185">Reference proteome</keyword>